<dbReference type="OrthoDB" id="2282358at2759"/>
<evidence type="ECO:0000313" key="1">
    <source>
        <dbReference type="EMBL" id="OBZ80787.1"/>
    </source>
</evidence>
<dbReference type="PANTHER" id="PTHR31635">
    <property type="entry name" value="REVERSE TRANSCRIPTASE DOMAIN-CONTAINING PROTEIN-RELATED"/>
    <property type="match status" value="1"/>
</dbReference>
<proteinExistence type="predicted"/>
<reference evidence="1 2" key="1">
    <citation type="submission" date="2016-03" db="EMBL/GenBank/DDBJ databases">
        <title>Choanephora cucurbitarum.</title>
        <authorList>
            <person name="Min B."/>
            <person name="Park H."/>
            <person name="Park J.-H."/>
            <person name="Shin H.-D."/>
            <person name="Choi I.-G."/>
        </authorList>
    </citation>
    <scope>NUCLEOTIDE SEQUENCE [LARGE SCALE GENOMIC DNA]</scope>
    <source>
        <strain evidence="1 2">KUS-F28377</strain>
    </source>
</reference>
<keyword evidence="2" id="KW-1185">Reference proteome</keyword>
<name>A0A1C7MVJ8_9FUNG</name>
<dbReference type="InParanoid" id="A0A1C7MVJ8"/>
<organism evidence="1 2">
    <name type="scientific">Choanephora cucurbitarum</name>
    <dbReference type="NCBI Taxonomy" id="101091"/>
    <lineage>
        <taxon>Eukaryota</taxon>
        <taxon>Fungi</taxon>
        <taxon>Fungi incertae sedis</taxon>
        <taxon>Mucoromycota</taxon>
        <taxon>Mucoromycotina</taxon>
        <taxon>Mucoromycetes</taxon>
        <taxon>Mucorales</taxon>
        <taxon>Mucorineae</taxon>
        <taxon>Choanephoraceae</taxon>
        <taxon>Choanephoroideae</taxon>
        <taxon>Choanephora</taxon>
    </lineage>
</organism>
<dbReference type="PANTHER" id="PTHR31635:SF196">
    <property type="entry name" value="REVERSE TRANSCRIPTASE DOMAIN-CONTAINING PROTEIN-RELATED"/>
    <property type="match status" value="1"/>
</dbReference>
<evidence type="ECO:0000313" key="2">
    <source>
        <dbReference type="Proteomes" id="UP000093000"/>
    </source>
</evidence>
<sequence>MLHYDSLNANSLVKTPSNPLQKEYIRYLRLQQYSIVCFQETQVCHPDQGERLNLLFQCTQSFWTSKIGIVAFSENLQLSLIDTSSFFDSERIQLLRIEHIYISLINCDGETLTRILTQRLGSILAKIINTDQKGFLQGRFIGDNGLLVHLILQQSRFHKTEGVGLLLDQEKAYDRVYPLYLFKVMDKLAFPPAVIHCIGKLFFDNR</sequence>
<accession>A0A1C7MVJ8</accession>
<dbReference type="AlphaFoldDB" id="A0A1C7MVJ8"/>
<dbReference type="EMBL" id="LUGH01001727">
    <property type="protein sequence ID" value="OBZ80787.1"/>
    <property type="molecule type" value="Genomic_DNA"/>
</dbReference>
<feature type="non-terminal residue" evidence="1">
    <location>
        <position position="206"/>
    </location>
</feature>
<comment type="caution">
    <text evidence="1">The sequence shown here is derived from an EMBL/GenBank/DDBJ whole genome shotgun (WGS) entry which is preliminary data.</text>
</comment>
<protein>
    <submittedName>
        <fullName evidence="1">Uncharacterized protein</fullName>
    </submittedName>
</protein>
<dbReference type="Proteomes" id="UP000093000">
    <property type="component" value="Unassembled WGS sequence"/>
</dbReference>
<gene>
    <name evidence="1" type="ORF">A0J61_11163</name>
</gene>